<evidence type="ECO:0000256" key="3">
    <source>
        <dbReference type="ARBA" id="ARBA00022692"/>
    </source>
</evidence>
<evidence type="ECO:0000256" key="6">
    <source>
        <dbReference type="SAM" id="Phobius"/>
    </source>
</evidence>
<dbReference type="PANTHER" id="PTHR30086">
    <property type="entry name" value="ARGININE EXPORTER PROTEIN ARGO"/>
    <property type="match status" value="1"/>
</dbReference>
<evidence type="ECO:0000313" key="8">
    <source>
        <dbReference type="Proteomes" id="UP000244810"/>
    </source>
</evidence>
<feature type="transmembrane region" description="Helical" evidence="6">
    <location>
        <begin position="179"/>
        <end position="197"/>
    </location>
</feature>
<keyword evidence="8" id="KW-1185">Reference proteome</keyword>
<evidence type="ECO:0000313" key="7">
    <source>
        <dbReference type="EMBL" id="PVE48491.1"/>
    </source>
</evidence>
<protein>
    <recommendedName>
        <fullName evidence="9">LysE family translocator</fullName>
    </recommendedName>
</protein>
<dbReference type="InterPro" id="IPR001123">
    <property type="entry name" value="LeuE-type"/>
</dbReference>
<accession>A0A2T7UV80</accession>
<proteinExistence type="predicted"/>
<feature type="transmembrane region" description="Helical" evidence="6">
    <location>
        <begin position="142"/>
        <end position="167"/>
    </location>
</feature>
<evidence type="ECO:0000256" key="4">
    <source>
        <dbReference type="ARBA" id="ARBA00022989"/>
    </source>
</evidence>
<dbReference type="AlphaFoldDB" id="A0A2T7UV80"/>
<organism evidence="7 8">
    <name type="scientific">Pararhodobacter aggregans</name>
    <dbReference type="NCBI Taxonomy" id="404875"/>
    <lineage>
        <taxon>Bacteria</taxon>
        <taxon>Pseudomonadati</taxon>
        <taxon>Pseudomonadota</taxon>
        <taxon>Alphaproteobacteria</taxon>
        <taxon>Rhodobacterales</taxon>
        <taxon>Paracoccaceae</taxon>
        <taxon>Pararhodobacter</taxon>
    </lineage>
</organism>
<keyword evidence="4 6" id="KW-1133">Transmembrane helix</keyword>
<dbReference type="GO" id="GO:0005886">
    <property type="term" value="C:plasma membrane"/>
    <property type="evidence" value="ECO:0007669"/>
    <property type="project" value="UniProtKB-SubCell"/>
</dbReference>
<dbReference type="EMBL" id="QDDR01000002">
    <property type="protein sequence ID" value="PVE48491.1"/>
    <property type="molecule type" value="Genomic_DNA"/>
</dbReference>
<dbReference type="OrthoDB" id="9812084at2"/>
<dbReference type="Proteomes" id="UP000244810">
    <property type="component" value="Unassembled WGS sequence"/>
</dbReference>
<gene>
    <name evidence="7" type="ORF">DDE23_05380</name>
</gene>
<dbReference type="GO" id="GO:0033228">
    <property type="term" value="P:cysteine export across plasma membrane"/>
    <property type="evidence" value="ECO:0007669"/>
    <property type="project" value="TreeGrafter"/>
</dbReference>
<keyword evidence="2" id="KW-1003">Cell membrane</keyword>
<evidence type="ECO:0000256" key="2">
    <source>
        <dbReference type="ARBA" id="ARBA00022475"/>
    </source>
</evidence>
<reference evidence="7 8" key="1">
    <citation type="journal article" date="2011" name="Syst. Appl. Microbiol.">
        <title>Defluviimonas denitrificans gen. nov., sp. nov., and Pararhodobacter aggregans gen. nov., sp. nov., non-phototrophic Rhodobacteraceae from the biofilter of a marine aquaculture.</title>
        <authorList>
            <person name="Foesel B.U."/>
            <person name="Drake H.L."/>
            <person name="Schramm A."/>
        </authorList>
    </citation>
    <scope>NUCLEOTIDE SEQUENCE [LARGE SCALE GENOMIC DNA]</scope>
    <source>
        <strain evidence="7 8">D1-19</strain>
    </source>
</reference>
<evidence type="ECO:0008006" key="9">
    <source>
        <dbReference type="Google" id="ProtNLM"/>
    </source>
</evidence>
<name>A0A2T7UV80_9RHOB</name>
<comment type="subcellular location">
    <subcellularLocation>
        <location evidence="1">Cell membrane</location>
        <topology evidence="1">Multi-pass membrane protein</topology>
    </subcellularLocation>
</comment>
<feature type="transmembrane region" description="Helical" evidence="6">
    <location>
        <begin position="73"/>
        <end position="91"/>
    </location>
</feature>
<keyword evidence="3 6" id="KW-0812">Transmembrane</keyword>
<evidence type="ECO:0000256" key="1">
    <source>
        <dbReference type="ARBA" id="ARBA00004651"/>
    </source>
</evidence>
<dbReference type="GO" id="GO:0015171">
    <property type="term" value="F:amino acid transmembrane transporter activity"/>
    <property type="evidence" value="ECO:0007669"/>
    <property type="project" value="TreeGrafter"/>
</dbReference>
<dbReference type="Pfam" id="PF01810">
    <property type="entry name" value="LysE"/>
    <property type="match status" value="1"/>
</dbReference>
<dbReference type="PANTHER" id="PTHR30086:SF20">
    <property type="entry name" value="ARGININE EXPORTER PROTEIN ARGO-RELATED"/>
    <property type="match status" value="1"/>
</dbReference>
<comment type="caution">
    <text evidence="7">The sequence shown here is derived from an EMBL/GenBank/DDBJ whole genome shotgun (WGS) entry which is preliminary data.</text>
</comment>
<sequence>MPADTILALLIFAFVASATPGPNNVMLLSSGVNFGVARTVPHMAGVTLGFALMIALVGFGVAGLFTAWPEARLVLTVISVGYLLWLAWKIATAAPPSDSVKAGARPLTFLQAAGFQWVNPKGWTAALTANALYAPGADLPSVLMVAGAFLLVSVPSVLIWTVMGRGLRRFLAERRRLRIFNTVMAATLVATLYPVLFG</sequence>
<keyword evidence="5 6" id="KW-0472">Membrane</keyword>
<evidence type="ECO:0000256" key="5">
    <source>
        <dbReference type="ARBA" id="ARBA00023136"/>
    </source>
</evidence>
<dbReference type="RefSeq" id="WP_107750622.1">
    <property type="nucleotide sequence ID" value="NZ_QBKF01000002.1"/>
</dbReference>
<feature type="transmembrane region" description="Helical" evidence="6">
    <location>
        <begin position="42"/>
        <end position="66"/>
    </location>
</feature>